<dbReference type="AlphaFoldDB" id="A0A1Q5U097"/>
<comment type="caution">
    <text evidence="2">The sequence shown here is derived from an EMBL/GenBank/DDBJ whole genome shotgun (WGS) entry which is preliminary data.</text>
</comment>
<gene>
    <name evidence="2" type="ORF">PENSUB_6619</name>
</gene>
<accession>A0A1Q5U097</accession>
<protein>
    <submittedName>
        <fullName evidence="2">Uncharacterized protein</fullName>
    </submittedName>
</protein>
<sequence>MTRLKGPNARTKTVKTKTTTTRHGPATTTRHGPATTTRHAPATHRTTKRRWGRTQPQHHHKRKVTMGDKVSGAMMKLKGTLTGRPGVKVRS</sequence>
<reference evidence="2 3" key="1">
    <citation type="submission" date="2016-10" db="EMBL/GenBank/DDBJ databases">
        <title>Genome sequence of the ascomycete fungus Penicillium subrubescens.</title>
        <authorList>
            <person name="De Vries R.P."/>
            <person name="Peng M."/>
            <person name="Dilokpimol A."/>
            <person name="Hilden K."/>
            <person name="Makela M.R."/>
            <person name="Grigoriev I."/>
            <person name="Riley R."/>
            <person name="Granchi Z."/>
        </authorList>
    </citation>
    <scope>NUCLEOTIDE SEQUENCE [LARGE SCALE GENOMIC DNA]</scope>
    <source>
        <strain evidence="2 3">CBS 132785</strain>
    </source>
</reference>
<organism evidence="2 3">
    <name type="scientific">Penicillium subrubescens</name>
    <dbReference type="NCBI Taxonomy" id="1316194"/>
    <lineage>
        <taxon>Eukaryota</taxon>
        <taxon>Fungi</taxon>
        <taxon>Dikarya</taxon>
        <taxon>Ascomycota</taxon>
        <taxon>Pezizomycotina</taxon>
        <taxon>Eurotiomycetes</taxon>
        <taxon>Eurotiomycetidae</taxon>
        <taxon>Eurotiales</taxon>
        <taxon>Aspergillaceae</taxon>
        <taxon>Penicillium</taxon>
    </lineage>
</organism>
<feature type="compositionally biased region" description="Low complexity" evidence="1">
    <location>
        <begin position="16"/>
        <end position="40"/>
    </location>
</feature>
<evidence type="ECO:0000256" key="1">
    <source>
        <dbReference type="SAM" id="MobiDB-lite"/>
    </source>
</evidence>
<evidence type="ECO:0000313" key="3">
    <source>
        <dbReference type="Proteomes" id="UP000186955"/>
    </source>
</evidence>
<feature type="compositionally biased region" description="Basic residues" evidence="1">
    <location>
        <begin position="41"/>
        <end position="64"/>
    </location>
</feature>
<feature type="region of interest" description="Disordered" evidence="1">
    <location>
        <begin position="1"/>
        <end position="91"/>
    </location>
</feature>
<name>A0A1Q5U097_9EURO</name>
<keyword evidence="3" id="KW-1185">Reference proteome</keyword>
<dbReference type="EMBL" id="MNBE01000602">
    <property type="protein sequence ID" value="OKP05899.1"/>
    <property type="molecule type" value="Genomic_DNA"/>
</dbReference>
<evidence type="ECO:0000313" key="2">
    <source>
        <dbReference type="EMBL" id="OKP05899.1"/>
    </source>
</evidence>
<proteinExistence type="predicted"/>
<dbReference type="Proteomes" id="UP000186955">
    <property type="component" value="Unassembled WGS sequence"/>
</dbReference>